<keyword evidence="2 5" id="KW-0012">Acyltransferase</keyword>
<evidence type="ECO:0000259" key="4">
    <source>
        <dbReference type="PROSITE" id="PS51186"/>
    </source>
</evidence>
<dbReference type="EMBL" id="JAJFZQ010000001">
    <property type="protein sequence ID" value="MCC3264603.1"/>
    <property type="molecule type" value="Genomic_DNA"/>
</dbReference>
<evidence type="ECO:0000313" key="5">
    <source>
        <dbReference type="EMBL" id="MCC3264603.1"/>
    </source>
</evidence>
<dbReference type="Proteomes" id="UP001139168">
    <property type="component" value="Unassembled WGS sequence"/>
</dbReference>
<comment type="caution">
    <text evidence="5">The sequence shown here is derived from an EMBL/GenBank/DDBJ whole genome shotgun (WGS) entry which is preliminary data.</text>
</comment>
<organism evidence="5 6">
    <name type="scientific">Arthrobacter gengyunqii</name>
    <dbReference type="NCBI Taxonomy" id="2886940"/>
    <lineage>
        <taxon>Bacteria</taxon>
        <taxon>Bacillati</taxon>
        <taxon>Actinomycetota</taxon>
        <taxon>Actinomycetes</taxon>
        <taxon>Micrococcales</taxon>
        <taxon>Micrococcaceae</taxon>
        <taxon>Arthrobacter</taxon>
    </lineage>
</organism>
<dbReference type="InterPro" id="IPR000182">
    <property type="entry name" value="GNAT_dom"/>
</dbReference>
<dbReference type="PROSITE" id="PS51186">
    <property type="entry name" value="GNAT"/>
    <property type="match status" value="1"/>
</dbReference>
<evidence type="ECO:0000256" key="3">
    <source>
        <dbReference type="ARBA" id="ARBA00038502"/>
    </source>
</evidence>
<reference evidence="5" key="1">
    <citation type="submission" date="2021-10" db="EMBL/GenBank/DDBJ databases">
        <title>Novel species in genus Arthrobacter.</title>
        <authorList>
            <person name="Liu Y."/>
        </authorList>
    </citation>
    <scope>NUCLEOTIDE SEQUENCE</scope>
    <source>
        <strain evidence="5">Zg-Y786</strain>
    </source>
</reference>
<dbReference type="SUPFAM" id="SSF55729">
    <property type="entry name" value="Acyl-CoA N-acyltransferases (Nat)"/>
    <property type="match status" value="1"/>
</dbReference>
<keyword evidence="6" id="KW-1185">Reference proteome</keyword>
<dbReference type="InterPro" id="IPR051531">
    <property type="entry name" value="N-acetyltransferase"/>
</dbReference>
<dbReference type="RefSeq" id="WP_227889455.1">
    <property type="nucleotide sequence ID" value="NZ_JAJFZQ010000001.1"/>
</dbReference>
<gene>
    <name evidence="5" type="ORF">LJ752_00870</name>
</gene>
<evidence type="ECO:0000256" key="1">
    <source>
        <dbReference type="ARBA" id="ARBA00022679"/>
    </source>
</evidence>
<accession>A0ABS8GH74</accession>
<feature type="domain" description="N-acetyltransferase" evidence="4">
    <location>
        <begin position="17"/>
        <end position="185"/>
    </location>
</feature>
<dbReference type="GO" id="GO:0016746">
    <property type="term" value="F:acyltransferase activity"/>
    <property type="evidence" value="ECO:0007669"/>
    <property type="project" value="UniProtKB-KW"/>
</dbReference>
<dbReference type="PANTHER" id="PTHR43792:SF8">
    <property type="entry name" value="[RIBOSOMAL PROTEIN US5]-ALANINE N-ACETYLTRANSFERASE"/>
    <property type="match status" value="1"/>
</dbReference>
<dbReference type="EC" id="2.3.1.-" evidence="5"/>
<name>A0ABS8GH74_9MICC</name>
<dbReference type="InterPro" id="IPR016181">
    <property type="entry name" value="Acyl_CoA_acyltransferase"/>
</dbReference>
<evidence type="ECO:0000256" key="2">
    <source>
        <dbReference type="ARBA" id="ARBA00023315"/>
    </source>
</evidence>
<proteinExistence type="inferred from homology"/>
<dbReference type="Gene3D" id="3.40.630.30">
    <property type="match status" value="1"/>
</dbReference>
<keyword evidence="1 5" id="KW-0808">Transferase</keyword>
<evidence type="ECO:0000313" key="6">
    <source>
        <dbReference type="Proteomes" id="UP001139168"/>
    </source>
</evidence>
<dbReference type="PANTHER" id="PTHR43792">
    <property type="entry name" value="GNAT FAMILY, PUTATIVE (AFU_ORTHOLOGUE AFUA_3G00765)-RELATED-RELATED"/>
    <property type="match status" value="1"/>
</dbReference>
<comment type="similarity">
    <text evidence="3">Belongs to the acetyltransferase family. RimJ subfamily.</text>
</comment>
<protein>
    <submittedName>
        <fullName evidence="5">GNAT family N-acetyltransferase</fullName>
        <ecNumber evidence="5">2.3.1.-</ecNumber>
    </submittedName>
</protein>
<sequence length="188" mass="20590">MLTDPQDFPATTLLHGIRLSVLTDADAPALAAAYRRNRNYLAPWEPLRPDAFFTEEGQRSVIEAKLALFQAGSEVPWVLADGERVIGTITLTGIVRGPFLSANLGYWIDGEYAGRGLGTAAVTAVAETARERLGLHRIQAATLLHNAASQRILDKSGFTQIGLAPRYLKIAGRWQDHLLFQRILEAAK</sequence>
<dbReference type="Pfam" id="PF13302">
    <property type="entry name" value="Acetyltransf_3"/>
    <property type="match status" value="1"/>
</dbReference>